<protein>
    <submittedName>
        <fullName evidence="8">RecQ family ATP-dependent DNA helicase</fullName>
        <ecNumber evidence="8">3.6.4.12</ecNumber>
    </submittedName>
</protein>
<accession>A0ABY5C1V2</accession>
<evidence type="ECO:0000256" key="4">
    <source>
        <dbReference type="ARBA" id="ARBA00022840"/>
    </source>
</evidence>
<organism evidence="8 9">
    <name type="scientific">Fructilactobacillus ixorae</name>
    <dbReference type="NCBI Taxonomy" id="1750535"/>
    <lineage>
        <taxon>Bacteria</taxon>
        <taxon>Bacillati</taxon>
        <taxon>Bacillota</taxon>
        <taxon>Bacilli</taxon>
        <taxon>Lactobacillales</taxon>
        <taxon>Lactobacillaceae</taxon>
        <taxon>Fructilactobacillus</taxon>
    </lineage>
</organism>
<evidence type="ECO:0000313" key="9">
    <source>
        <dbReference type="Proteomes" id="UP001057532"/>
    </source>
</evidence>
<dbReference type="PANTHER" id="PTHR13710:SF84">
    <property type="entry name" value="ATP-DEPENDENT DNA HELICASE RECS-RELATED"/>
    <property type="match status" value="1"/>
</dbReference>
<keyword evidence="1" id="KW-0547">Nucleotide-binding</keyword>
<dbReference type="PANTHER" id="PTHR13710">
    <property type="entry name" value="DNA HELICASE RECQ FAMILY MEMBER"/>
    <property type="match status" value="1"/>
</dbReference>
<dbReference type="SUPFAM" id="SSF52540">
    <property type="entry name" value="P-loop containing nucleoside triphosphate hydrolases"/>
    <property type="match status" value="1"/>
</dbReference>
<evidence type="ECO:0000313" key="8">
    <source>
        <dbReference type="EMBL" id="USS92751.1"/>
    </source>
</evidence>
<reference evidence="8" key="1">
    <citation type="submission" date="2022-05" db="EMBL/GenBank/DDBJ databases">
        <authorList>
            <person name="Oliphant S.A."/>
            <person name="Watson-Haigh N.S."/>
            <person name="Sumby K.M."/>
            <person name="Gardner J.M."/>
            <person name="Jiranek V."/>
        </authorList>
    </citation>
    <scope>NUCLEOTIDE SEQUENCE</scope>
    <source>
        <strain evidence="8">Ru20-1</strain>
    </source>
</reference>
<feature type="domain" description="Helicase ATP-binding" evidence="6">
    <location>
        <begin position="25"/>
        <end position="192"/>
    </location>
</feature>
<dbReference type="Proteomes" id="UP001057532">
    <property type="component" value="Chromosome"/>
</dbReference>
<dbReference type="GO" id="GO:0003678">
    <property type="term" value="F:DNA helicase activity"/>
    <property type="evidence" value="ECO:0007669"/>
    <property type="project" value="UniProtKB-EC"/>
</dbReference>
<dbReference type="SMART" id="SM00490">
    <property type="entry name" value="HELICc"/>
    <property type="match status" value="1"/>
</dbReference>
<dbReference type="NCBIfam" id="TIGR00614">
    <property type="entry name" value="recQ_fam"/>
    <property type="match status" value="1"/>
</dbReference>
<evidence type="ECO:0000259" key="6">
    <source>
        <dbReference type="PROSITE" id="PS51192"/>
    </source>
</evidence>
<dbReference type="SMART" id="SM00487">
    <property type="entry name" value="DEXDc"/>
    <property type="match status" value="1"/>
</dbReference>
<proteinExistence type="predicted"/>
<dbReference type="EC" id="3.6.4.12" evidence="8"/>
<dbReference type="CDD" id="cd17920">
    <property type="entry name" value="DEXHc_RecQ"/>
    <property type="match status" value="1"/>
</dbReference>
<keyword evidence="4" id="KW-0067">ATP-binding</keyword>
<dbReference type="Pfam" id="PF00271">
    <property type="entry name" value="Helicase_C"/>
    <property type="match status" value="1"/>
</dbReference>
<keyword evidence="5" id="KW-0238">DNA-binding</keyword>
<dbReference type="Pfam" id="PF00270">
    <property type="entry name" value="DEAD"/>
    <property type="match status" value="1"/>
</dbReference>
<dbReference type="PROSITE" id="PS00690">
    <property type="entry name" value="DEAH_ATP_HELICASE"/>
    <property type="match status" value="1"/>
</dbReference>
<dbReference type="InterPro" id="IPR002464">
    <property type="entry name" value="DNA/RNA_helicase_DEAH_CS"/>
</dbReference>
<dbReference type="InterPro" id="IPR004589">
    <property type="entry name" value="DNA_helicase_ATP-dep_RecQ"/>
</dbReference>
<dbReference type="InterPro" id="IPR027417">
    <property type="entry name" value="P-loop_NTPase"/>
</dbReference>
<feature type="domain" description="Helicase C-terminal" evidence="7">
    <location>
        <begin position="219"/>
        <end position="374"/>
    </location>
</feature>
<evidence type="ECO:0000256" key="2">
    <source>
        <dbReference type="ARBA" id="ARBA00022801"/>
    </source>
</evidence>
<gene>
    <name evidence="8" type="ORF">M8332_03715</name>
</gene>
<sequence length="470" mass="53890">MDQLTQLLQNKFGFSRFRPGQRETLERLQHRQSVLAVLPTGAGKTLIYQLYGALLDRPVIIVSPLLSLMTDQVERMQYGGEKRVVALNSQQSWAERQQTLADLSQYRFIFISPEMLANQTVLRALQQLDIGLFVIDEAHCISQWAVDFRPDYLDLGKYWRALGTPQLLLLTATASQRVQDDIIKKLQAPAVQKLVWNVDRSNIFLAEQTLATETAKQDYLVKFVQQITGPGIIYFSSKKVANQMTAKLQAETDLRVAAYHADLDTAARFTIQHQFMDDELQLICATSAFGMGIDKANIRFVVHYHLPQDLESYMQEIGRAGRDEHQSLALLLYVPGDEQLSLTLVQRSIPTEHELELFEQHQSATLNDQVRRLLQYYQDHNVDRTTLLQVFQAERKRKEQAILLVVRYALTTECRRTALLSRFSSTKTADITWCCDNEQPDWTVDQLGLAPTAPVAVKFRDWRQIIAELF</sequence>
<evidence type="ECO:0000259" key="7">
    <source>
        <dbReference type="PROSITE" id="PS51194"/>
    </source>
</evidence>
<dbReference type="InterPro" id="IPR001650">
    <property type="entry name" value="Helicase_C-like"/>
</dbReference>
<dbReference type="RefSeq" id="WP_252779501.1">
    <property type="nucleotide sequence ID" value="NZ_CP097478.1"/>
</dbReference>
<keyword evidence="2 8" id="KW-0378">Hydrolase</keyword>
<keyword evidence="9" id="KW-1185">Reference proteome</keyword>
<evidence type="ECO:0000256" key="5">
    <source>
        <dbReference type="ARBA" id="ARBA00023125"/>
    </source>
</evidence>
<dbReference type="PROSITE" id="PS51194">
    <property type="entry name" value="HELICASE_CTER"/>
    <property type="match status" value="1"/>
</dbReference>
<evidence type="ECO:0000256" key="3">
    <source>
        <dbReference type="ARBA" id="ARBA00022806"/>
    </source>
</evidence>
<dbReference type="EMBL" id="CP097478">
    <property type="protein sequence ID" value="USS92751.1"/>
    <property type="molecule type" value="Genomic_DNA"/>
</dbReference>
<name>A0ABY5C1V2_9LACO</name>
<keyword evidence="3 8" id="KW-0347">Helicase</keyword>
<dbReference type="InterPro" id="IPR011545">
    <property type="entry name" value="DEAD/DEAH_box_helicase_dom"/>
</dbReference>
<dbReference type="Gene3D" id="3.40.50.300">
    <property type="entry name" value="P-loop containing nucleotide triphosphate hydrolases"/>
    <property type="match status" value="2"/>
</dbReference>
<dbReference type="PROSITE" id="PS51192">
    <property type="entry name" value="HELICASE_ATP_BIND_1"/>
    <property type="match status" value="1"/>
</dbReference>
<evidence type="ECO:0000256" key="1">
    <source>
        <dbReference type="ARBA" id="ARBA00022741"/>
    </source>
</evidence>
<dbReference type="GO" id="GO:0016787">
    <property type="term" value="F:hydrolase activity"/>
    <property type="evidence" value="ECO:0007669"/>
    <property type="project" value="UniProtKB-KW"/>
</dbReference>
<dbReference type="InterPro" id="IPR014001">
    <property type="entry name" value="Helicase_ATP-bd"/>
</dbReference>